<accession>A0ABW3S7Q3</accession>
<evidence type="ECO:0000313" key="10">
    <source>
        <dbReference type="EMBL" id="MFD1180861.1"/>
    </source>
</evidence>
<protein>
    <recommendedName>
        <fullName evidence="2">histidine kinase</fullName>
        <ecNumber evidence="2">2.7.13.3</ecNumber>
    </recommendedName>
</protein>
<reference evidence="11" key="1">
    <citation type="journal article" date="2019" name="Int. J. Syst. Evol. Microbiol.">
        <title>The Global Catalogue of Microorganisms (GCM) 10K type strain sequencing project: providing services to taxonomists for standard genome sequencing and annotation.</title>
        <authorList>
            <consortium name="The Broad Institute Genomics Platform"/>
            <consortium name="The Broad Institute Genome Sequencing Center for Infectious Disease"/>
            <person name="Wu L."/>
            <person name="Ma J."/>
        </authorList>
    </citation>
    <scope>NUCLEOTIDE SEQUENCE [LARGE SCALE GENOMIC DNA]</scope>
    <source>
        <strain evidence="11">CCUG 48216</strain>
    </source>
</reference>
<proteinExistence type="predicted"/>
<evidence type="ECO:0000313" key="11">
    <source>
        <dbReference type="Proteomes" id="UP001597211"/>
    </source>
</evidence>
<evidence type="ECO:0000259" key="9">
    <source>
        <dbReference type="PROSITE" id="PS50109"/>
    </source>
</evidence>
<evidence type="ECO:0000256" key="3">
    <source>
        <dbReference type="ARBA" id="ARBA00022679"/>
    </source>
</evidence>
<keyword evidence="11" id="KW-1185">Reference proteome</keyword>
<keyword evidence="6" id="KW-0067">ATP-binding</keyword>
<gene>
    <name evidence="10" type="ORF">ACFQ2Z_05780</name>
</gene>
<dbReference type="InterPro" id="IPR004358">
    <property type="entry name" value="Sig_transdc_His_kin-like_C"/>
</dbReference>
<dbReference type="Pfam" id="PF02518">
    <property type="entry name" value="HATPase_c"/>
    <property type="match status" value="1"/>
</dbReference>
<dbReference type="EC" id="2.7.13.3" evidence="2"/>
<dbReference type="RefSeq" id="WP_240267670.1">
    <property type="nucleotide sequence ID" value="NZ_JAKSXN010000003.1"/>
</dbReference>
<feature type="transmembrane region" description="Helical" evidence="8">
    <location>
        <begin position="160"/>
        <end position="182"/>
    </location>
</feature>
<comment type="catalytic activity">
    <reaction evidence="1">
        <text>ATP + protein L-histidine = ADP + protein N-phospho-L-histidine.</text>
        <dbReference type="EC" id="2.7.13.3"/>
    </reaction>
</comment>
<evidence type="ECO:0000256" key="2">
    <source>
        <dbReference type="ARBA" id="ARBA00012438"/>
    </source>
</evidence>
<name>A0ABW3S7Q3_9BACL</name>
<dbReference type="PANTHER" id="PTHR43711">
    <property type="entry name" value="TWO-COMPONENT HISTIDINE KINASE"/>
    <property type="match status" value="1"/>
</dbReference>
<keyword evidence="8" id="KW-0472">Membrane</keyword>
<dbReference type="PRINTS" id="PR00344">
    <property type="entry name" value="BCTRLSENSOR"/>
</dbReference>
<feature type="domain" description="Histidine kinase" evidence="9">
    <location>
        <begin position="237"/>
        <end position="446"/>
    </location>
</feature>
<keyword evidence="5 10" id="KW-0418">Kinase</keyword>
<evidence type="ECO:0000256" key="4">
    <source>
        <dbReference type="ARBA" id="ARBA00022741"/>
    </source>
</evidence>
<dbReference type="EMBL" id="JBHTKZ010000006">
    <property type="protein sequence ID" value="MFD1180861.1"/>
    <property type="molecule type" value="Genomic_DNA"/>
</dbReference>
<dbReference type="InterPro" id="IPR036890">
    <property type="entry name" value="HATPase_C_sf"/>
</dbReference>
<feature type="transmembrane region" description="Helical" evidence="8">
    <location>
        <begin position="102"/>
        <end position="118"/>
    </location>
</feature>
<evidence type="ECO:0000256" key="1">
    <source>
        <dbReference type="ARBA" id="ARBA00000085"/>
    </source>
</evidence>
<evidence type="ECO:0000256" key="8">
    <source>
        <dbReference type="SAM" id="Phobius"/>
    </source>
</evidence>
<dbReference type="InterPro" id="IPR050736">
    <property type="entry name" value="Sensor_HK_Regulatory"/>
</dbReference>
<sequence>MVLVLSLLLMTAILLFAHPTREPNRWAGSVAFFSVLGELTIAIDEKIIPVIVPLANGPIIAGLEWVKGFFYFLALYLPPYSLLMFSLSYAGWFQRRKSWKRSIIVGALIPVLIMFLLPSEASRDTRPIPFWAMIYYATAAVPCLRLAYREVDKRIRQQHRVVCWIVVPSIGFVLLFDYILPLLQFHPPFDTKRAGLAAVCIFFFVFVVRYGVLGVRIRLEKYSTSPEPYGETPLTFQFYHALKSELGKIQIAARRIFYLAQRTKQQELYRDTSHLIDATERIMAIAFRFRNSSQQLVLYEQSCIINELVEQLLNSLTGEFCSKNLIVRKKLDESIVLCCDSVHVQQVMKNLFYNAIEAMSEGGCLTITSSLSQETLDISVRDSGCGIAPEAMPYIFEPHFTTKSNEANDGLGLFYSHEVMRRHQGSIEIHSQIGIGTTCMLHFPIQ</sequence>
<dbReference type="PANTHER" id="PTHR43711:SF1">
    <property type="entry name" value="HISTIDINE KINASE 1"/>
    <property type="match status" value="1"/>
</dbReference>
<dbReference type="InterPro" id="IPR003594">
    <property type="entry name" value="HATPase_dom"/>
</dbReference>
<dbReference type="Gene3D" id="3.30.565.10">
    <property type="entry name" value="Histidine kinase-like ATPase, C-terminal domain"/>
    <property type="match status" value="1"/>
</dbReference>
<evidence type="ECO:0000256" key="7">
    <source>
        <dbReference type="ARBA" id="ARBA00023012"/>
    </source>
</evidence>
<dbReference type="PROSITE" id="PS50109">
    <property type="entry name" value="HIS_KIN"/>
    <property type="match status" value="1"/>
</dbReference>
<keyword evidence="4" id="KW-0547">Nucleotide-binding</keyword>
<dbReference type="Proteomes" id="UP001597211">
    <property type="component" value="Unassembled WGS sequence"/>
</dbReference>
<dbReference type="GO" id="GO:0016301">
    <property type="term" value="F:kinase activity"/>
    <property type="evidence" value="ECO:0007669"/>
    <property type="project" value="UniProtKB-KW"/>
</dbReference>
<dbReference type="InterPro" id="IPR005467">
    <property type="entry name" value="His_kinase_dom"/>
</dbReference>
<keyword evidence="8" id="KW-0812">Transmembrane</keyword>
<feature type="transmembrane region" description="Helical" evidence="8">
    <location>
        <begin position="194"/>
        <end position="212"/>
    </location>
</feature>
<evidence type="ECO:0000256" key="6">
    <source>
        <dbReference type="ARBA" id="ARBA00022840"/>
    </source>
</evidence>
<keyword evidence="7" id="KW-0902">Two-component regulatory system</keyword>
<comment type="caution">
    <text evidence="10">The sequence shown here is derived from an EMBL/GenBank/DDBJ whole genome shotgun (WGS) entry which is preliminary data.</text>
</comment>
<feature type="transmembrane region" description="Helical" evidence="8">
    <location>
        <begin position="130"/>
        <end position="148"/>
    </location>
</feature>
<keyword evidence="3" id="KW-0808">Transferase</keyword>
<keyword evidence="8" id="KW-1133">Transmembrane helix</keyword>
<evidence type="ECO:0000256" key="5">
    <source>
        <dbReference type="ARBA" id="ARBA00022777"/>
    </source>
</evidence>
<dbReference type="SMART" id="SM00387">
    <property type="entry name" value="HATPase_c"/>
    <property type="match status" value="1"/>
</dbReference>
<organism evidence="10 11">
    <name type="scientific">Paenibacillus timonensis</name>
    <dbReference type="NCBI Taxonomy" id="225915"/>
    <lineage>
        <taxon>Bacteria</taxon>
        <taxon>Bacillati</taxon>
        <taxon>Bacillota</taxon>
        <taxon>Bacilli</taxon>
        <taxon>Bacillales</taxon>
        <taxon>Paenibacillaceae</taxon>
        <taxon>Paenibacillus</taxon>
    </lineage>
</organism>
<dbReference type="SUPFAM" id="SSF55874">
    <property type="entry name" value="ATPase domain of HSP90 chaperone/DNA topoisomerase II/histidine kinase"/>
    <property type="match status" value="1"/>
</dbReference>
<feature type="transmembrane region" description="Helical" evidence="8">
    <location>
        <begin position="69"/>
        <end position="90"/>
    </location>
</feature>